<evidence type="ECO:0000313" key="1">
    <source>
        <dbReference type="EMBL" id="KAK3392675.1"/>
    </source>
</evidence>
<keyword evidence="2" id="KW-1185">Reference proteome</keyword>
<accession>A0AAE0P3Q7</accession>
<protein>
    <submittedName>
        <fullName evidence="1">Uncharacterized protein</fullName>
    </submittedName>
</protein>
<proteinExistence type="predicted"/>
<dbReference type="EMBL" id="JAUTDP010000011">
    <property type="protein sequence ID" value="KAK3392675.1"/>
    <property type="molecule type" value="Genomic_DNA"/>
</dbReference>
<dbReference type="Proteomes" id="UP001281003">
    <property type="component" value="Unassembled WGS sequence"/>
</dbReference>
<sequence length="217" mass="23837">MTGFVAFATIPLKTEGLSDKDRIGHAACLLRANRATLQLVARFYEEPLLNEMRLALGIPYSEPIEDRHIVSGFAETVQNVFLDHVLEPNIDFVQPEHVTVCFDAQNPVHALEISRYWQVKFKDELYRNLLTLGPWTPGSCCGNDGTMEPVPGVVLPTINGAGPKYDLPRTRECSPDYDVDPVPVDTWNAIASTIDSHLLGCTGELFGAFAPDGQGAP</sequence>
<reference evidence="1" key="1">
    <citation type="journal article" date="2023" name="Mol. Phylogenet. Evol.">
        <title>Genome-scale phylogeny and comparative genomics of the fungal order Sordariales.</title>
        <authorList>
            <person name="Hensen N."/>
            <person name="Bonometti L."/>
            <person name="Westerberg I."/>
            <person name="Brannstrom I.O."/>
            <person name="Guillou S."/>
            <person name="Cros-Aarteil S."/>
            <person name="Calhoun S."/>
            <person name="Haridas S."/>
            <person name="Kuo A."/>
            <person name="Mondo S."/>
            <person name="Pangilinan J."/>
            <person name="Riley R."/>
            <person name="LaButti K."/>
            <person name="Andreopoulos B."/>
            <person name="Lipzen A."/>
            <person name="Chen C."/>
            <person name="Yan M."/>
            <person name="Daum C."/>
            <person name="Ng V."/>
            <person name="Clum A."/>
            <person name="Steindorff A."/>
            <person name="Ohm R.A."/>
            <person name="Martin F."/>
            <person name="Silar P."/>
            <person name="Natvig D.O."/>
            <person name="Lalanne C."/>
            <person name="Gautier V."/>
            <person name="Ament-Velasquez S.L."/>
            <person name="Kruys A."/>
            <person name="Hutchinson M.I."/>
            <person name="Powell A.J."/>
            <person name="Barry K."/>
            <person name="Miller A.N."/>
            <person name="Grigoriev I.V."/>
            <person name="Debuchy R."/>
            <person name="Gladieux P."/>
            <person name="Hiltunen Thoren M."/>
            <person name="Johannesson H."/>
        </authorList>
    </citation>
    <scope>NUCLEOTIDE SEQUENCE</scope>
    <source>
        <strain evidence="1">FGSC 1904</strain>
    </source>
</reference>
<comment type="caution">
    <text evidence="1">The sequence shown here is derived from an EMBL/GenBank/DDBJ whole genome shotgun (WGS) entry which is preliminary data.</text>
</comment>
<dbReference type="AlphaFoldDB" id="A0AAE0P3Q7"/>
<evidence type="ECO:0000313" key="2">
    <source>
        <dbReference type="Proteomes" id="UP001281003"/>
    </source>
</evidence>
<organism evidence="1 2">
    <name type="scientific">Sordaria brevicollis</name>
    <dbReference type="NCBI Taxonomy" id="83679"/>
    <lineage>
        <taxon>Eukaryota</taxon>
        <taxon>Fungi</taxon>
        <taxon>Dikarya</taxon>
        <taxon>Ascomycota</taxon>
        <taxon>Pezizomycotina</taxon>
        <taxon>Sordariomycetes</taxon>
        <taxon>Sordariomycetidae</taxon>
        <taxon>Sordariales</taxon>
        <taxon>Sordariaceae</taxon>
        <taxon>Sordaria</taxon>
    </lineage>
</organism>
<reference evidence="1" key="2">
    <citation type="submission" date="2023-07" db="EMBL/GenBank/DDBJ databases">
        <authorList>
            <consortium name="Lawrence Berkeley National Laboratory"/>
            <person name="Haridas S."/>
            <person name="Hensen N."/>
            <person name="Bonometti L."/>
            <person name="Westerberg I."/>
            <person name="Brannstrom I.O."/>
            <person name="Guillou S."/>
            <person name="Cros-Aarteil S."/>
            <person name="Calhoun S."/>
            <person name="Kuo A."/>
            <person name="Mondo S."/>
            <person name="Pangilinan J."/>
            <person name="Riley R."/>
            <person name="LaButti K."/>
            <person name="Andreopoulos B."/>
            <person name="Lipzen A."/>
            <person name="Chen C."/>
            <person name="Yanf M."/>
            <person name="Daum C."/>
            <person name="Ng V."/>
            <person name="Clum A."/>
            <person name="Steindorff A."/>
            <person name="Ohm R."/>
            <person name="Martin F."/>
            <person name="Silar P."/>
            <person name="Natvig D."/>
            <person name="Lalanne C."/>
            <person name="Gautier V."/>
            <person name="Ament-velasquez S.L."/>
            <person name="Kruys A."/>
            <person name="Hutchinson M.I."/>
            <person name="Powell A.J."/>
            <person name="Barry K."/>
            <person name="Miller A.N."/>
            <person name="Grigoriev I.V."/>
            <person name="Debuchy R."/>
            <person name="Gladieux P."/>
            <person name="Thoren M.H."/>
            <person name="Johannesson H."/>
        </authorList>
    </citation>
    <scope>NUCLEOTIDE SEQUENCE</scope>
    <source>
        <strain evidence="1">FGSC 1904</strain>
    </source>
</reference>
<gene>
    <name evidence="1" type="ORF">B0T20DRAFT_360460</name>
</gene>
<name>A0AAE0P3Q7_SORBR</name>